<comment type="caution">
    <text evidence="2">The sequence shown here is derived from an EMBL/GenBank/DDBJ whole genome shotgun (WGS) entry which is preliminary data.</text>
</comment>
<evidence type="ECO:0000313" key="2">
    <source>
        <dbReference type="EMBL" id="PTX53265.1"/>
    </source>
</evidence>
<gene>
    <name evidence="2" type="ORF">C8N34_101178</name>
</gene>
<dbReference type="AlphaFoldDB" id="A0A2T6BAZ8"/>
<protein>
    <submittedName>
        <fullName evidence="2">Uncharacterized protein</fullName>
    </submittedName>
</protein>
<proteinExistence type="predicted"/>
<evidence type="ECO:0000313" key="3">
    <source>
        <dbReference type="Proteomes" id="UP000244224"/>
    </source>
</evidence>
<evidence type="ECO:0000256" key="1">
    <source>
        <dbReference type="SAM" id="SignalP"/>
    </source>
</evidence>
<keyword evidence="3" id="KW-1185">Reference proteome</keyword>
<keyword evidence="1" id="KW-0732">Signal</keyword>
<dbReference type="EMBL" id="QBKP01000001">
    <property type="protein sequence ID" value="PTX53265.1"/>
    <property type="molecule type" value="Genomic_DNA"/>
</dbReference>
<dbReference type="OrthoDB" id="7850129at2"/>
<sequence>MMPKIHFLCAVLALTAAPALAETPDYSAGGGKVYASVRGWTVVQSDRYGCSAYPEAMPIVFNTPPAGGWQLIFPYSTSGGEGTFAGSIDVDKSSFTEEYYGDGEWMYSSFPLNMRKAAAAGSRIYANIGPAVADVGLDGATAAMLKVEECWQNLTGWSTATSSRAGTFALSGD</sequence>
<dbReference type="RefSeq" id="WP_108126924.1">
    <property type="nucleotide sequence ID" value="NZ_QBKP01000001.1"/>
</dbReference>
<reference evidence="2 3" key="1">
    <citation type="submission" date="2018-04" db="EMBL/GenBank/DDBJ databases">
        <title>Genomic Encyclopedia of Archaeal and Bacterial Type Strains, Phase II (KMG-II): from individual species to whole genera.</title>
        <authorList>
            <person name="Goeker M."/>
        </authorList>
    </citation>
    <scope>NUCLEOTIDE SEQUENCE [LARGE SCALE GENOMIC DNA]</scope>
    <source>
        <strain evidence="2 3">DSM 21823</strain>
    </source>
</reference>
<name>A0A2T6BAZ8_9RHOB</name>
<feature type="signal peptide" evidence="1">
    <location>
        <begin position="1"/>
        <end position="21"/>
    </location>
</feature>
<accession>A0A2T6BAZ8</accession>
<dbReference type="Proteomes" id="UP000244224">
    <property type="component" value="Unassembled WGS sequence"/>
</dbReference>
<organism evidence="2 3">
    <name type="scientific">Gemmobacter caeni</name>
    <dbReference type="NCBI Taxonomy" id="589035"/>
    <lineage>
        <taxon>Bacteria</taxon>
        <taxon>Pseudomonadati</taxon>
        <taxon>Pseudomonadota</taxon>
        <taxon>Alphaproteobacteria</taxon>
        <taxon>Rhodobacterales</taxon>
        <taxon>Paracoccaceae</taxon>
        <taxon>Gemmobacter</taxon>
    </lineage>
</organism>
<feature type="chain" id="PRO_5015772810" evidence="1">
    <location>
        <begin position="22"/>
        <end position="173"/>
    </location>
</feature>